<comment type="caution">
    <text evidence="9">The sequence shown here is derived from an EMBL/GenBank/DDBJ whole genome shotgun (WGS) entry which is preliminary data.</text>
</comment>
<dbReference type="Proteomes" id="UP000005561">
    <property type="component" value="Unassembled WGS sequence"/>
</dbReference>
<dbReference type="RefSeq" id="WP_006862649.1">
    <property type="nucleotide sequence ID" value="NZ_ACCL02000013.1"/>
</dbReference>
<dbReference type="InterPro" id="IPR042242">
    <property type="entry name" value="RecO_C"/>
</dbReference>
<dbReference type="SUPFAM" id="SSF50249">
    <property type="entry name" value="Nucleic acid-binding proteins"/>
    <property type="match status" value="1"/>
</dbReference>
<dbReference type="Gene3D" id="1.20.1440.120">
    <property type="entry name" value="Recombination protein O, C-terminal domain"/>
    <property type="match status" value="1"/>
</dbReference>
<evidence type="ECO:0000256" key="6">
    <source>
        <dbReference type="ARBA" id="ARBA00033409"/>
    </source>
</evidence>
<dbReference type="SUPFAM" id="SSF57863">
    <property type="entry name" value="ArfGap/RecO-like zinc finger"/>
    <property type="match status" value="1"/>
</dbReference>
<dbReference type="OrthoDB" id="9797083at2"/>
<dbReference type="InterPro" id="IPR012340">
    <property type="entry name" value="NA-bd_OB-fold"/>
</dbReference>
<dbReference type="GO" id="GO:0043590">
    <property type="term" value="C:bacterial nucleoid"/>
    <property type="evidence" value="ECO:0007669"/>
    <property type="project" value="TreeGrafter"/>
</dbReference>
<keyword evidence="3 7" id="KW-0227">DNA damage</keyword>
<evidence type="ECO:0000259" key="8">
    <source>
        <dbReference type="Pfam" id="PF11967"/>
    </source>
</evidence>
<dbReference type="AlphaFoldDB" id="C6LGV3"/>
<reference evidence="9" key="1">
    <citation type="submission" date="2009-07" db="EMBL/GenBank/DDBJ databases">
        <authorList>
            <person name="Weinstock G."/>
            <person name="Sodergren E."/>
            <person name="Clifton S."/>
            <person name="Fulton L."/>
            <person name="Fulton B."/>
            <person name="Courtney L."/>
            <person name="Fronick C."/>
            <person name="Harrison M."/>
            <person name="Strong C."/>
            <person name="Farmer C."/>
            <person name="Delahaunty K."/>
            <person name="Markovic C."/>
            <person name="Hall O."/>
            <person name="Minx P."/>
            <person name="Tomlinson C."/>
            <person name="Mitreva M."/>
            <person name="Nelson J."/>
            <person name="Hou S."/>
            <person name="Wollam A."/>
            <person name="Pepin K.H."/>
            <person name="Johnson M."/>
            <person name="Bhonagiri V."/>
            <person name="Nash W.E."/>
            <person name="Warren W."/>
            <person name="Chinwalla A."/>
            <person name="Mardis E.R."/>
            <person name="Wilson R.K."/>
        </authorList>
    </citation>
    <scope>NUCLEOTIDE SEQUENCE [LARGE SCALE GENOMIC DNA]</scope>
    <source>
        <strain evidence="9">DSM 14469</strain>
    </source>
</reference>
<dbReference type="InterPro" id="IPR037278">
    <property type="entry name" value="ARFGAP/RecO"/>
</dbReference>
<comment type="similarity">
    <text evidence="1 7">Belongs to the RecO family.</text>
</comment>
<dbReference type="Pfam" id="PF02565">
    <property type="entry name" value="RecO_C"/>
    <property type="match status" value="1"/>
</dbReference>
<comment type="function">
    <text evidence="7">Involved in DNA repair and RecF pathway recombination.</text>
</comment>
<accession>C6LGV3</accession>
<dbReference type="eggNOG" id="COG1381">
    <property type="taxonomic scope" value="Bacteria"/>
</dbReference>
<protein>
    <recommendedName>
        <fullName evidence="2 7">DNA repair protein RecO</fullName>
    </recommendedName>
    <alternativeName>
        <fullName evidence="6 7">Recombination protein O</fullName>
    </alternativeName>
</protein>
<evidence type="ECO:0000313" key="9">
    <source>
        <dbReference type="EMBL" id="EET60012.1"/>
    </source>
</evidence>
<dbReference type="GO" id="GO:0006310">
    <property type="term" value="P:DNA recombination"/>
    <property type="evidence" value="ECO:0007669"/>
    <property type="project" value="UniProtKB-UniRule"/>
</dbReference>
<keyword evidence="10" id="KW-1185">Reference proteome</keyword>
<evidence type="ECO:0000256" key="7">
    <source>
        <dbReference type="HAMAP-Rule" id="MF_00201"/>
    </source>
</evidence>
<dbReference type="InterPro" id="IPR022572">
    <property type="entry name" value="DNA_rep/recomb_RecO_N"/>
</dbReference>
<organism evidence="9 10">
    <name type="scientific">Marvinbryantia formatexigens DSM 14469</name>
    <dbReference type="NCBI Taxonomy" id="478749"/>
    <lineage>
        <taxon>Bacteria</taxon>
        <taxon>Bacillati</taxon>
        <taxon>Bacillota</taxon>
        <taxon>Clostridia</taxon>
        <taxon>Lachnospirales</taxon>
        <taxon>Lachnospiraceae</taxon>
        <taxon>Marvinbryantia</taxon>
    </lineage>
</organism>
<proteinExistence type="inferred from homology"/>
<gene>
    <name evidence="7 9" type="primary">recO</name>
    <name evidence="9" type="ORF">BRYFOR_07863</name>
</gene>
<dbReference type="HAMAP" id="MF_00201">
    <property type="entry name" value="RecO"/>
    <property type="match status" value="1"/>
</dbReference>
<dbReference type="InterPro" id="IPR003717">
    <property type="entry name" value="RecO"/>
</dbReference>
<dbReference type="PANTHER" id="PTHR33991:SF1">
    <property type="entry name" value="DNA REPAIR PROTEIN RECO"/>
    <property type="match status" value="1"/>
</dbReference>
<evidence type="ECO:0000313" key="10">
    <source>
        <dbReference type="Proteomes" id="UP000005561"/>
    </source>
</evidence>
<dbReference type="EMBL" id="ACCL02000013">
    <property type="protein sequence ID" value="EET60012.1"/>
    <property type="molecule type" value="Genomic_DNA"/>
</dbReference>
<keyword evidence="4 7" id="KW-0233">DNA recombination</keyword>
<evidence type="ECO:0000256" key="3">
    <source>
        <dbReference type="ARBA" id="ARBA00022763"/>
    </source>
</evidence>
<sequence>MSERLELTGMVLSAVPVGEYDKRIVLLTKERGKISGFAKGARRQNSPLMAAAKPFSFGTFECYEGRTSYNIYQAQISNYFEGLSLDFEGAYYGMYFLEFADYYARENSDEKELLKLLYVSLRALENQHLPKKLVRYVFELRAMVINGEYPEVFCCTVCGSTEHLTGYSHAGNGVVCADCLRAAHAETLLESTIFTMQYVVATPLEKLYTFTVSEEVLEEFARLQDRFRRTYVDRKFKTLEILESLQI</sequence>
<name>C6LGV3_9FIRM</name>
<evidence type="ECO:0000256" key="4">
    <source>
        <dbReference type="ARBA" id="ARBA00023172"/>
    </source>
</evidence>
<dbReference type="STRING" id="168384.SAMN05660368_01220"/>
<evidence type="ECO:0000256" key="5">
    <source>
        <dbReference type="ARBA" id="ARBA00023204"/>
    </source>
</evidence>
<feature type="domain" description="DNA replication/recombination mediator RecO N-terminal" evidence="8">
    <location>
        <begin position="4"/>
        <end position="80"/>
    </location>
</feature>
<dbReference type="GO" id="GO:0006302">
    <property type="term" value="P:double-strand break repair"/>
    <property type="evidence" value="ECO:0007669"/>
    <property type="project" value="TreeGrafter"/>
</dbReference>
<dbReference type="Pfam" id="PF11967">
    <property type="entry name" value="RecO_N"/>
    <property type="match status" value="1"/>
</dbReference>
<evidence type="ECO:0000256" key="1">
    <source>
        <dbReference type="ARBA" id="ARBA00007452"/>
    </source>
</evidence>
<evidence type="ECO:0000256" key="2">
    <source>
        <dbReference type="ARBA" id="ARBA00021310"/>
    </source>
</evidence>
<dbReference type="NCBIfam" id="TIGR00613">
    <property type="entry name" value="reco"/>
    <property type="match status" value="1"/>
</dbReference>
<dbReference type="PANTHER" id="PTHR33991">
    <property type="entry name" value="DNA REPAIR PROTEIN RECO"/>
    <property type="match status" value="1"/>
</dbReference>
<dbReference type="Gene3D" id="2.40.50.140">
    <property type="entry name" value="Nucleic acid-binding proteins"/>
    <property type="match status" value="1"/>
</dbReference>
<keyword evidence="5 7" id="KW-0234">DNA repair</keyword>
<dbReference type="Gene3D" id="6.20.220.20">
    <property type="entry name" value="Recombination protein O, zinc-binding domain"/>
    <property type="match status" value="1"/>
</dbReference>